<dbReference type="CDD" id="cd18580">
    <property type="entry name" value="ABC_6TM_ABCC_D2"/>
    <property type="match status" value="1"/>
</dbReference>
<feature type="domain" description="ABC transporter" evidence="11">
    <location>
        <begin position="422"/>
        <end position="643"/>
    </location>
</feature>
<dbReference type="PROSITE" id="PS50929">
    <property type="entry name" value="ABC_TM1F"/>
    <property type="match status" value="2"/>
</dbReference>
<sequence length="1273" mass="145241">MNNNKEYNLYDTLSEMQVIDVDESYKATEDEPIYKEHPHFWDILFMQRAPQYIQKGRKGSLEVSDLGMLPSTLDVEKSFTQMISSWKTETTKHPTNPSLFRSLIRVEWKSFLFCYLFLLISQLGTLLIPLVIQFLIKWVQSTTFEIYVGILFLLGITIIQILTSFGAQLSVKWIFVLSLRLRNSIISMIYYKALRLNVLDIEDTGRLVNLMSNDSMLFVEQLPQVLSGSVAPVLFLVLCAILFGYVRLWAFIPIILCLLFVFANLLSSQVIGYFYNKSQRRIDKRLGFFSEILKNVKFVKYNAWENAMEKKLVALRRSELLSIFGTLCGRSSVVTLMLELSPFLAFALFLSFIITKKTLDVSEVFSLICYFNCIRYPFMNFGYFVAAVLTFKIAIKRLQKYFMMPELHPSDENSSFINTVAVDFDNVEYHFPDGQTAFSCDKLEIEKGELVCVLGSVGSGKTSFLLSLLGELDKTSGKSQTRGQVTYASQTAWLMNTTIRENICFTKQYDKQKFEKACDCACLKHDLEILQGGDLYEISERGANLSGGQRQRVSLARLFYNSGDVVLLDDPLSAVDFEVGSYIFEKGIEDYLDHKTRIIVTNQTYFIDKADRIIVINNKKMVFNGSIDELRNSDLAEAEVVKSVTKNKETCKKKSIITKPQDVSATQTEEEKREIGGVSFKTYLEYFVSGGFVLFTFVFLTSLIRCGFRLCYFIFLIQWTNTINTTLPQGEVIWFYLNSISIGAGIVATYFSMISISIFGLVSSKVLHWKMVRNLMRTSLSYFDVTPLGRLLNYFSRDLRFVDFNLPVQYEMFIGQGCEILSCFIVICVCSYYLVIVVVFSIIVFLIFHTYFVRSSIEMQRIEGISRSPIFIHFDQTLSGLTTVRNYKAQDTFIQSINKKLKNNTLAYYTLQMAISWYSQRLDWLGIFVSMCTLIVIVVLKIQNDIQTGAAGVALMNVALLGTLVSRFSQNILQVDITMQSVERLLTLKDISEEEPKSKTLRYQEIKPNWPSNGSIEFRNYGFRYRDTLPPVLQAVSARIQPKEKIGVVGRTGSGKSTLMAGIFRINEALEGSIVIDNVDVSEVPLHTLRKRVCILPQEATMFSGTIRDNMDPENTKTEDEITRVLKLVNIDKPLDYLVTENGENFSLGERQMICIARALLRGAKILIMDEATASIDIQTDILIQEMVRKNFVDCTVLTIAHRLHTIMDSNRVMVFDSGKLVEMGTPLDLYNIKESIFHNLVKKSGCENELIQLAKGEKSIAETLKSTKQEEK</sequence>
<dbReference type="InterPro" id="IPR050173">
    <property type="entry name" value="ABC_transporter_C-like"/>
</dbReference>
<dbReference type="InterPro" id="IPR044726">
    <property type="entry name" value="ABCC_6TM_D2"/>
</dbReference>
<evidence type="ECO:0000313" key="14">
    <source>
        <dbReference type="Proteomes" id="UP000014680"/>
    </source>
</evidence>
<evidence type="ECO:0000256" key="6">
    <source>
        <dbReference type="ARBA" id="ARBA00022741"/>
    </source>
</evidence>
<dbReference type="Pfam" id="PF00664">
    <property type="entry name" value="ABC_membrane"/>
    <property type="match status" value="2"/>
</dbReference>
<dbReference type="InterPro" id="IPR036640">
    <property type="entry name" value="ABC1_TM_sf"/>
</dbReference>
<dbReference type="InterPro" id="IPR017871">
    <property type="entry name" value="ABC_transporter-like_CS"/>
</dbReference>
<feature type="domain" description="ABC transmembrane type-1" evidence="12">
    <location>
        <begin position="697"/>
        <end position="972"/>
    </location>
</feature>
<dbReference type="SUPFAM" id="SSF52540">
    <property type="entry name" value="P-loop containing nucleoside triphosphate hydrolases"/>
    <property type="match status" value="2"/>
</dbReference>
<dbReference type="KEGG" id="eiv:EIN_155660"/>
<gene>
    <name evidence="13" type="ORF">EIN_155660</name>
</gene>
<organism evidence="13 14">
    <name type="scientific">Entamoeba invadens IP1</name>
    <dbReference type="NCBI Taxonomy" id="370355"/>
    <lineage>
        <taxon>Eukaryota</taxon>
        <taxon>Amoebozoa</taxon>
        <taxon>Evosea</taxon>
        <taxon>Archamoebae</taxon>
        <taxon>Mastigamoebida</taxon>
        <taxon>Entamoebidae</taxon>
        <taxon>Entamoeba</taxon>
    </lineage>
</organism>
<evidence type="ECO:0000256" key="2">
    <source>
        <dbReference type="ARBA" id="ARBA00009726"/>
    </source>
</evidence>
<dbReference type="PROSITE" id="PS00211">
    <property type="entry name" value="ABC_TRANSPORTER_1"/>
    <property type="match status" value="2"/>
</dbReference>
<dbReference type="GeneID" id="14890306"/>
<feature type="transmembrane region" description="Helical" evidence="10">
    <location>
        <begin position="225"/>
        <end position="245"/>
    </location>
</feature>
<evidence type="ECO:0000256" key="8">
    <source>
        <dbReference type="ARBA" id="ARBA00022989"/>
    </source>
</evidence>
<evidence type="ECO:0000259" key="11">
    <source>
        <dbReference type="PROSITE" id="PS50893"/>
    </source>
</evidence>
<keyword evidence="3" id="KW-0813">Transport</keyword>
<feature type="transmembrane region" description="Helical" evidence="10">
    <location>
        <begin position="735"/>
        <end position="762"/>
    </location>
</feature>
<dbReference type="FunFam" id="1.20.1560.10:FF:000148">
    <property type="entry name" value="ATP-binding cassette protein putative"/>
    <property type="match status" value="1"/>
</dbReference>
<dbReference type="InterPro" id="IPR011527">
    <property type="entry name" value="ABC1_TM_dom"/>
</dbReference>
<dbReference type="RefSeq" id="XP_004258220.1">
    <property type="nucleotide sequence ID" value="XM_004258172.1"/>
</dbReference>
<protein>
    <submittedName>
        <fullName evidence="13">Multidrug resistance-associated protein, putative</fullName>
    </submittedName>
</protein>
<keyword evidence="14" id="KW-1185">Reference proteome</keyword>
<evidence type="ECO:0000256" key="9">
    <source>
        <dbReference type="ARBA" id="ARBA00023136"/>
    </source>
</evidence>
<proteinExistence type="inferred from homology"/>
<dbReference type="SUPFAM" id="SSF90123">
    <property type="entry name" value="ABC transporter transmembrane region"/>
    <property type="match status" value="2"/>
</dbReference>
<dbReference type="InterPro" id="IPR044746">
    <property type="entry name" value="ABCC_6TM_D1"/>
</dbReference>
<dbReference type="GO" id="GO:0005524">
    <property type="term" value="F:ATP binding"/>
    <property type="evidence" value="ECO:0007669"/>
    <property type="project" value="UniProtKB-KW"/>
</dbReference>
<dbReference type="FunFam" id="3.40.50.300:FF:000997">
    <property type="entry name" value="Multidrug resistance-associated protein 1"/>
    <property type="match status" value="1"/>
</dbReference>
<evidence type="ECO:0000313" key="13">
    <source>
        <dbReference type="EMBL" id="ELP91449.1"/>
    </source>
</evidence>
<dbReference type="PROSITE" id="PS50893">
    <property type="entry name" value="ABC_TRANSPORTER_2"/>
    <property type="match status" value="2"/>
</dbReference>
<dbReference type="Gene3D" id="3.40.50.300">
    <property type="entry name" value="P-loop containing nucleotide triphosphate hydrolases"/>
    <property type="match status" value="2"/>
</dbReference>
<comment type="subcellular location">
    <subcellularLocation>
        <location evidence="1">Membrane</location>
        <topology evidence="1">Multi-pass membrane protein</topology>
    </subcellularLocation>
</comment>
<keyword evidence="4 10" id="KW-0812">Transmembrane</keyword>
<feature type="transmembrane region" description="Helical" evidence="10">
    <location>
        <begin position="820"/>
        <end position="848"/>
    </location>
</feature>
<dbReference type="CDD" id="cd03244">
    <property type="entry name" value="ABCC_MRP_domain2"/>
    <property type="match status" value="1"/>
</dbReference>
<dbReference type="EMBL" id="KB206474">
    <property type="protein sequence ID" value="ELP91449.1"/>
    <property type="molecule type" value="Genomic_DNA"/>
</dbReference>
<feature type="domain" description="ABC transmembrane type-1" evidence="12">
    <location>
        <begin position="116"/>
        <end position="390"/>
    </location>
</feature>
<keyword evidence="8 10" id="KW-1133">Transmembrane helix</keyword>
<dbReference type="PANTHER" id="PTHR24223">
    <property type="entry name" value="ATP-BINDING CASSETTE SUB-FAMILY C"/>
    <property type="match status" value="1"/>
</dbReference>
<evidence type="ECO:0000256" key="5">
    <source>
        <dbReference type="ARBA" id="ARBA00022737"/>
    </source>
</evidence>
<feature type="transmembrane region" description="Helical" evidence="10">
    <location>
        <begin position="374"/>
        <end position="395"/>
    </location>
</feature>
<dbReference type="AlphaFoldDB" id="A0A0A1U968"/>
<feature type="transmembrane region" description="Helical" evidence="10">
    <location>
        <begin position="111"/>
        <end position="136"/>
    </location>
</feature>
<dbReference type="Proteomes" id="UP000014680">
    <property type="component" value="Unassembled WGS sequence"/>
</dbReference>
<dbReference type="FunFam" id="3.40.50.300:FF:000163">
    <property type="entry name" value="Multidrug resistance-associated protein member 4"/>
    <property type="match status" value="1"/>
</dbReference>
<dbReference type="PANTHER" id="PTHR24223:SF456">
    <property type="entry name" value="MULTIDRUG RESISTANCE-ASSOCIATED PROTEIN LETHAL(2)03659"/>
    <property type="match status" value="1"/>
</dbReference>
<dbReference type="OrthoDB" id="29192at2759"/>
<dbReference type="InterPro" id="IPR003593">
    <property type="entry name" value="AAA+_ATPase"/>
</dbReference>
<evidence type="ECO:0000256" key="4">
    <source>
        <dbReference type="ARBA" id="ARBA00022692"/>
    </source>
</evidence>
<evidence type="ECO:0000256" key="1">
    <source>
        <dbReference type="ARBA" id="ARBA00004141"/>
    </source>
</evidence>
<dbReference type="GO" id="GO:0016887">
    <property type="term" value="F:ATP hydrolysis activity"/>
    <property type="evidence" value="ECO:0007669"/>
    <property type="project" value="InterPro"/>
</dbReference>
<keyword evidence="6" id="KW-0547">Nucleotide-binding</keyword>
<dbReference type="Pfam" id="PF00005">
    <property type="entry name" value="ABC_tran"/>
    <property type="match status" value="2"/>
</dbReference>
<dbReference type="GO" id="GO:0140359">
    <property type="term" value="F:ABC-type transporter activity"/>
    <property type="evidence" value="ECO:0007669"/>
    <property type="project" value="InterPro"/>
</dbReference>
<keyword evidence="9 10" id="KW-0472">Membrane</keyword>
<evidence type="ECO:0000256" key="7">
    <source>
        <dbReference type="ARBA" id="ARBA00022840"/>
    </source>
</evidence>
<dbReference type="OMA" id="ACAQWFH"/>
<feature type="transmembrane region" description="Helical" evidence="10">
    <location>
        <begin position="148"/>
        <end position="175"/>
    </location>
</feature>
<dbReference type="InterPro" id="IPR003439">
    <property type="entry name" value="ABC_transporter-like_ATP-bd"/>
</dbReference>
<name>A0A0A1U968_ENTIV</name>
<evidence type="ECO:0000259" key="12">
    <source>
        <dbReference type="PROSITE" id="PS50929"/>
    </source>
</evidence>
<dbReference type="VEuPathDB" id="AmoebaDB:EIN_155660"/>
<feature type="transmembrane region" description="Helical" evidence="10">
    <location>
        <begin position="251"/>
        <end position="275"/>
    </location>
</feature>
<dbReference type="GO" id="GO:0016020">
    <property type="term" value="C:membrane"/>
    <property type="evidence" value="ECO:0007669"/>
    <property type="project" value="UniProtKB-SubCell"/>
</dbReference>
<keyword evidence="5" id="KW-0677">Repeat</keyword>
<reference evidence="13 14" key="1">
    <citation type="submission" date="2012-10" db="EMBL/GenBank/DDBJ databases">
        <authorList>
            <person name="Zafar N."/>
            <person name="Inman J."/>
            <person name="Hall N."/>
            <person name="Lorenzi H."/>
            <person name="Caler E."/>
        </authorList>
    </citation>
    <scope>NUCLEOTIDE SEQUENCE [LARGE SCALE GENOMIC DNA]</scope>
    <source>
        <strain evidence="13 14">IP1</strain>
    </source>
</reference>
<comment type="similarity">
    <text evidence="2">Belongs to the ABC transporter superfamily. ABCC family. Conjugate transporter (TC 3.A.1.208) subfamily.</text>
</comment>
<evidence type="ECO:0000256" key="3">
    <source>
        <dbReference type="ARBA" id="ARBA00022448"/>
    </source>
</evidence>
<dbReference type="Gene3D" id="1.20.1560.10">
    <property type="entry name" value="ABC transporter type 1, transmembrane domain"/>
    <property type="match status" value="2"/>
</dbReference>
<feature type="domain" description="ABC transporter" evidence="11">
    <location>
        <begin position="1016"/>
        <end position="1243"/>
    </location>
</feature>
<dbReference type="CDD" id="cd18579">
    <property type="entry name" value="ABC_6TM_ABCC_D1"/>
    <property type="match status" value="1"/>
</dbReference>
<feature type="transmembrane region" description="Helical" evidence="10">
    <location>
        <begin position="333"/>
        <end position="354"/>
    </location>
</feature>
<dbReference type="SMART" id="SM00382">
    <property type="entry name" value="AAA"/>
    <property type="match status" value="2"/>
</dbReference>
<evidence type="ECO:0000256" key="10">
    <source>
        <dbReference type="SAM" id="Phobius"/>
    </source>
</evidence>
<dbReference type="CDD" id="cd03250">
    <property type="entry name" value="ABCC_MRP_domain1"/>
    <property type="match status" value="1"/>
</dbReference>
<dbReference type="FunFam" id="1.20.1560.10:FF:000149">
    <property type="entry name" value="ATP-binding cassette protein, putative"/>
    <property type="match status" value="1"/>
</dbReference>
<dbReference type="InterPro" id="IPR027417">
    <property type="entry name" value="P-loop_NTPase"/>
</dbReference>
<accession>A0A0A1U968</accession>
<keyword evidence="7" id="KW-0067">ATP-binding</keyword>
<feature type="transmembrane region" description="Helical" evidence="10">
    <location>
        <begin position="691"/>
        <end position="715"/>
    </location>
</feature>